<comment type="caution">
    <text evidence="2">The sequence shown here is derived from an EMBL/GenBank/DDBJ whole genome shotgun (WGS) entry which is preliminary data.</text>
</comment>
<dbReference type="Gene3D" id="3.40.50.12090">
    <property type="match status" value="1"/>
</dbReference>
<feature type="signal peptide" evidence="1">
    <location>
        <begin position="1"/>
        <end position="19"/>
    </location>
</feature>
<evidence type="ECO:0000256" key="1">
    <source>
        <dbReference type="SAM" id="SignalP"/>
    </source>
</evidence>
<keyword evidence="1" id="KW-0732">Signal</keyword>
<dbReference type="Pfam" id="PF24684">
    <property type="entry name" value="Vgb_lyase"/>
    <property type="match status" value="1"/>
</dbReference>
<dbReference type="InterPro" id="IPR051922">
    <property type="entry name" value="Bact_Sporulation_Assoc"/>
</dbReference>
<dbReference type="Pfam" id="PF04122">
    <property type="entry name" value="CW_binding_2"/>
    <property type="match status" value="3"/>
</dbReference>
<reference evidence="2" key="1">
    <citation type="submission" date="2022-08" db="EMBL/GenBank/DDBJ databases">
        <authorList>
            <person name="Deng Y."/>
            <person name="Han X.-F."/>
            <person name="Zhang Y.-Q."/>
        </authorList>
    </citation>
    <scope>NUCLEOTIDE SEQUENCE</scope>
    <source>
        <strain evidence="2">CPCC 203407</strain>
    </source>
</reference>
<dbReference type="EMBL" id="JANLCK010000002">
    <property type="protein sequence ID" value="MCS5725219.1"/>
    <property type="molecule type" value="Genomic_DNA"/>
</dbReference>
<gene>
    <name evidence="2" type="ORF">N1028_04855</name>
</gene>
<dbReference type="InterPro" id="IPR007253">
    <property type="entry name" value="Cell_wall-bd_2"/>
</dbReference>
<proteinExistence type="predicted"/>
<dbReference type="PANTHER" id="PTHR30032:SF8">
    <property type="entry name" value="GERMINATION-SPECIFIC N-ACETYLMURAMOYL-L-ALANINE AMIDASE"/>
    <property type="match status" value="1"/>
</dbReference>
<keyword evidence="3" id="KW-1185">Reference proteome</keyword>
<evidence type="ECO:0000313" key="2">
    <source>
        <dbReference type="EMBL" id="MCS5725219.1"/>
    </source>
</evidence>
<organism evidence="2 3">
    <name type="scientific">Herbiconiux oxytropis</name>
    <dbReference type="NCBI Taxonomy" id="2970915"/>
    <lineage>
        <taxon>Bacteria</taxon>
        <taxon>Bacillati</taxon>
        <taxon>Actinomycetota</taxon>
        <taxon>Actinomycetes</taxon>
        <taxon>Micrococcales</taxon>
        <taxon>Microbacteriaceae</taxon>
        <taxon>Herbiconiux</taxon>
    </lineage>
</organism>
<dbReference type="SUPFAM" id="SSF101898">
    <property type="entry name" value="NHL repeat"/>
    <property type="match status" value="1"/>
</dbReference>
<name>A0AA41XFG5_9MICO</name>
<dbReference type="PANTHER" id="PTHR30032">
    <property type="entry name" value="N-ACETYLMURAMOYL-L-ALANINE AMIDASE-RELATED"/>
    <property type="match status" value="1"/>
</dbReference>
<dbReference type="AlphaFoldDB" id="A0AA41XFG5"/>
<dbReference type="Gene3D" id="2.130.10.10">
    <property type="entry name" value="YVTN repeat-like/Quinoprotein amine dehydrogenase"/>
    <property type="match status" value="1"/>
</dbReference>
<accession>A0AA41XFG5</accession>
<protein>
    <submittedName>
        <fullName evidence="2">Cell wall-binding repeat-containing protein</fullName>
    </submittedName>
</protein>
<feature type="chain" id="PRO_5041218073" evidence="1">
    <location>
        <begin position="20"/>
        <end position="618"/>
    </location>
</feature>
<dbReference type="Proteomes" id="UP001165587">
    <property type="component" value="Unassembled WGS sequence"/>
</dbReference>
<dbReference type="InterPro" id="IPR015943">
    <property type="entry name" value="WD40/YVTN_repeat-like_dom_sf"/>
</dbReference>
<dbReference type="RefSeq" id="WP_259525692.1">
    <property type="nucleotide sequence ID" value="NZ_JANLCK010000002.1"/>
</dbReference>
<sequence>MALTVALVPAFAPGWSASAAPEEVSSMPPPGAVASFPLPNPDGLPVALAAGADGTVWVGVFADKQVHHLARDGSVIATVQLTGGPSHMTSDHAGGVWVAEFAANTIGHVSAEGVVSEQVIPTANSLPAEVYDSGDYVFFTESASGKLGRLTKATGVIDEFVYESAEGIWDIDGIGDEVWVYDRESEFFVIFGLDGVKRDVKPGQGVRDFELSEAEAGQTRVVFVHYFRIDAFLVKNGKWTQQPGWIGPLGLNGVTSVNGRDWWFGQTGVGARGIESSQISSPSGVGVPQEIVATGDRYVWVAREKGRIERIDSFTVAAVSRIGGADRYEVAAAIATRWGSAETVFVASGQKFADALTVGALAGRMGIPLLLTKKDDVPLATQGSLTELTPSYVVIVGGAESVSAGALEKIASFAPGAQISRIGGADRYEVSRNLLDSVYAPPASGVLYIADGRKFPDALSAAPAATASSSVVLLVNGASDSALGPAERAVITKYATGGTIKVIGGPASMSFTVEAQLKEIAPVLRLGGADRYEVSEAVIRDAFPRARAALIASGTAFADALASAPLAERIGGPVYLSRADCLPSGSHELFGSLGIEEVTLVGGVKTLSGNVEDLIECR</sequence>
<evidence type="ECO:0000313" key="3">
    <source>
        <dbReference type="Proteomes" id="UP001165587"/>
    </source>
</evidence>